<comment type="caution">
    <text evidence="3">The sequence shown here is derived from an EMBL/GenBank/DDBJ whole genome shotgun (WGS) entry which is preliminary data.</text>
</comment>
<dbReference type="CDD" id="cd23763">
    <property type="entry name" value="ASKHA_ATPase_ROK"/>
    <property type="match status" value="1"/>
</dbReference>
<reference evidence="3" key="1">
    <citation type="journal article" date="2020" name="mSystems">
        <title>Genome- and Community-Level Interaction Insights into Carbon Utilization and Element Cycling Functions of Hydrothermarchaeota in Hydrothermal Sediment.</title>
        <authorList>
            <person name="Zhou Z."/>
            <person name="Liu Y."/>
            <person name="Xu W."/>
            <person name="Pan J."/>
            <person name="Luo Z.H."/>
            <person name="Li M."/>
        </authorList>
    </citation>
    <scope>NUCLEOTIDE SEQUENCE [LARGE SCALE GENOMIC DNA]</scope>
    <source>
        <strain evidence="3">SpSt-503</strain>
    </source>
</reference>
<dbReference type="CDD" id="cd00090">
    <property type="entry name" value="HTH_ARSR"/>
    <property type="match status" value="1"/>
</dbReference>
<dbReference type="AlphaFoldDB" id="A0A7C3IL57"/>
<dbReference type="InterPro" id="IPR011991">
    <property type="entry name" value="ArsR-like_HTH"/>
</dbReference>
<dbReference type="InterPro" id="IPR000600">
    <property type="entry name" value="ROK"/>
</dbReference>
<sequence>MHKSTNKRCKSNGKVARSGRVARSNGIDQTEKARNAARIIRTIWKNPLISRYEIAERLHLERSTITHQVNRLLELGLITEISEGQAGPAGGRKPIHLAINKDYGYIIGIEMQVEAYSVVAVNLAGEVLRFKTAEKLITPEHFIQEVLEIALNFAEEMGGTERLIGVGVGMGGIIDSERGLIHYSIPLHLTSPLDFAGAIAERTRIPFLIGNDANCCSWGELAFHKADGLKNFLFTLVQFRSGNVAIQEYGGVGVGFGIVIDSKVYTGTNFTAGEFRSAYWTDGNRAQFSIPYEEIMTVTKNPQILERFTRELARNVALFVNTFNLNKVFIGGDIEAYDLDAPAIFAEEIRHNWMYPTPPACEATYSTLGEKAVSYGAAGMLLYRIFTSTHLPVDYEGDQDPLVLSLHL</sequence>
<dbReference type="PANTHER" id="PTHR18964">
    <property type="entry name" value="ROK (REPRESSOR, ORF, KINASE) FAMILY"/>
    <property type="match status" value="1"/>
</dbReference>
<dbReference type="SUPFAM" id="SSF46785">
    <property type="entry name" value="Winged helix' DNA-binding domain"/>
    <property type="match status" value="1"/>
</dbReference>
<gene>
    <name evidence="3" type="ORF">ENS59_10825</name>
</gene>
<dbReference type="Gene3D" id="1.10.10.10">
    <property type="entry name" value="Winged helix-like DNA-binding domain superfamily/Winged helix DNA-binding domain"/>
    <property type="match status" value="1"/>
</dbReference>
<dbReference type="InterPro" id="IPR043129">
    <property type="entry name" value="ATPase_NBD"/>
</dbReference>
<comment type="similarity">
    <text evidence="1">Belongs to the ROK (NagC/XylR) family.</text>
</comment>
<proteinExistence type="inferred from homology"/>
<name>A0A7C3IL57_9SPIR</name>
<accession>A0A7C3IL57</accession>
<dbReference type="Gene3D" id="3.30.420.40">
    <property type="match status" value="3"/>
</dbReference>
<feature type="region of interest" description="Disordered" evidence="2">
    <location>
        <begin position="1"/>
        <end position="29"/>
    </location>
</feature>
<dbReference type="SUPFAM" id="SSF53067">
    <property type="entry name" value="Actin-like ATPase domain"/>
    <property type="match status" value="1"/>
</dbReference>
<dbReference type="InterPro" id="IPR036388">
    <property type="entry name" value="WH-like_DNA-bd_sf"/>
</dbReference>
<dbReference type="PANTHER" id="PTHR18964:SF149">
    <property type="entry name" value="BIFUNCTIONAL UDP-N-ACETYLGLUCOSAMINE 2-EPIMERASE_N-ACETYLMANNOSAMINE KINASE"/>
    <property type="match status" value="1"/>
</dbReference>
<dbReference type="InterPro" id="IPR036390">
    <property type="entry name" value="WH_DNA-bd_sf"/>
</dbReference>
<dbReference type="Pfam" id="PF13412">
    <property type="entry name" value="HTH_24"/>
    <property type="match status" value="1"/>
</dbReference>
<evidence type="ECO:0000313" key="3">
    <source>
        <dbReference type="EMBL" id="HFH29985.1"/>
    </source>
</evidence>
<dbReference type="EMBL" id="DSVL01000332">
    <property type="protein sequence ID" value="HFH29985.1"/>
    <property type="molecule type" value="Genomic_DNA"/>
</dbReference>
<evidence type="ECO:0000256" key="1">
    <source>
        <dbReference type="ARBA" id="ARBA00006479"/>
    </source>
</evidence>
<protein>
    <submittedName>
        <fullName evidence="3">ROK family transcriptional regulator</fullName>
    </submittedName>
</protein>
<organism evidence="3">
    <name type="scientific">Gracilinema caldarium</name>
    <dbReference type="NCBI Taxonomy" id="215591"/>
    <lineage>
        <taxon>Bacteria</taxon>
        <taxon>Pseudomonadati</taxon>
        <taxon>Spirochaetota</taxon>
        <taxon>Spirochaetia</taxon>
        <taxon>Spirochaetales</taxon>
        <taxon>Breznakiellaceae</taxon>
        <taxon>Gracilinema</taxon>
    </lineage>
</organism>
<evidence type="ECO:0000256" key="2">
    <source>
        <dbReference type="SAM" id="MobiDB-lite"/>
    </source>
</evidence>
<feature type="compositionally biased region" description="Basic residues" evidence="2">
    <location>
        <begin position="1"/>
        <end position="11"/>
    </location>
</feature>
<dbReference type="GO" id="GO:0006355">
    <property type="term" value="P:regulation of DNA-templated transcription"/>
    <property type="evidence" value="ECO:0007669"/>
    <property type="project" value="UniProtKB-ARBA"/>
</dbReference>
<dbReference type="Pfam" id="PF00480">
    <property type="entry name" value="ROK"/>
    <property type="match status" value="1"/>
</dbReference>